<dbReference type="InterPro" id="IPR036249">
    <property type="entry name" value="Thioredoxin-like_sf"/>
</dbReference>
<dbReference type="GO" id="GO:0016491">
    <property type="term" value="F:oxidoreductase activity"/>
    <property type="evidence" value="ECO:0007669"/>
    <property type="project" value="UniProtKB-KW"/>
</dbReference>
<dbReference type="SUPFAM" id="SSF52833">
    <property type="entry name" value="Thioredoxin-like"/>
    <property type="match status" value="1"/>
</dbReference>
<evidence type="ECO:0000313" key="6">
    <source>
        <dbReference type="Proteomes" id="UP000479132"/>
    </source>
</evidence>
<proteinExistence type="predicted"/>
<dbReference type="RefSeq" id="WP_165269435.1">
    <property type="nucleotide sequence ID" value="NZ_JAALLS010000015.1"/>
</dbReference>
<dbReference type="Proteomes" id="UP000479132">
    <property type="component" value="Unassembled WGS sequence"/>
</dbReference>
<dbReference type="InterPro" id="IPR024706">
    <property type="entry name" value="Peroxiredoxin_AhpC-typ"/>
</dbReference>
<dbReference type="PROSITE" id="PS51352">
    <property type="entry name" value="THIOREDOXIN_2"/>
    <property type="match status" value="1"/>
</dbReference>
<name>A0A6M1TE87_9BACT</name>
<dbReference type="Gene3D" id="3.40.30.10">
    <property type="entry name" value="Glutaredoxin"/>
    <property type="match status" value="1"/>
</dbReference>
<dbReference type="GO" id="GO:0016209">
    <property type="term" value="F:antioxidant activity"/>
    <property type="evidence" value="ECO:0007669"/>
    <property type="project" value="InterPro"/>
</dbReference>
<dbReference type="InterPro" id="IPR000866">
    <property type="entry name" value="AhpC/TSA"/>
</dbReference>
<dbReference type="InterPro" id="IPR013766">
    <property type="entry name" value="Thioredoxin_domain"/>
</dbReference>
<feature type="active site" description="Cysteine sulfenic acid (-SOH) intermediate; for peroxidase activity" evidence="3">
    <location>
        <position position="48"/>
    </location>
</feature>
<evidence type="ECO:0000259" key="4">
    <source>
        <dbReference type="PROSITE" id="PS51352"/>
    </source>
</evidence>
<evidence type="ECO:0000256" key="1">
    <source>
        <dbReference type="ARBA" id="ARBA00023002"/>
    </source>
</evidence>
<gene>
    <name evidence="5" type="ORF">G3569_11990</name>
</gene>
<keyword evidence="1" id="KW-0560">Oxidoreductase</keyword>
<dbReference type="InterPro" id="IPR050455">
    <property type="entry name" value="Tpx_Peroxidase_subfamily"/>
</dbReference>
<comment type="caution">
    <text evidence="5">The sequence shown here is derived from an EMBL/GenBank/DDBJ whole genome shotgun (WGS) entry which is preliminary data.</text>
</comment>
<dbReference type="AlphaFoldDB" id="A0A6M1TE87"/>
<dbReference type="CDD" id="cd03018">
    <property type="entry name" value="PRX_AhpE_like"/>
    <property type="match status" value="1"/>
</dbReference>
<organism evidence="5 6">
    <name type="scientific">Fodinibius halophilus</name>
    <dbReference type="NCBI Taxonomy" id="1736908"/>
    <lineage>
        <taxon>Bacteria</taxon>
        <taxon>Pseudomonadati</taxon>
        <taxon>Balneolota</taxon>
        <taxon>Balneolia</taxon>
        <taxon>Balneolales</taxon>
        <taxon>Balneolaceae</taxon>
        <taxon>Fodinibius</taxon>
    </lineage>
</organism>
<dbReference type="Pfam" id="PF00578">
    <property type="entry name" value="AhpC-TSA"/>
    <property type="match status" value="1"/>
</dbReference>
<dbReference type="PANTHER" id="PTHR43110">
    <property type="entry name" value="THIOL PEROXIDASE"/>
    <property type="match status" value="1"/>
</dbReference>
<reference evidence="5 6" key="1">
    <citation type="submission" date="2020-02" db="EMBL/GenBank/DDBJ databases">
        <title>Aliifodinibius halophilus 2W32, complete genome.</title>
        <authorList>
            <person name="Li Y."/>
            <person name="Wu S."/>
        </authorList>
    </citation>
    <scope>NUCLEOTIDE SEQUENCE [LARGE SCALE GENOMIC DNA]</scope>
    <source>
        <strain evidence="5 6">2W32</strain>
    </source>
</reference>
<evidence type="ECO:0000256" key="2">
    <source>
        <dbReference type="ARBA" id="ARBA00023284"/>
    </source>
</evidence>
<keyword evidence="2" id="KW-0676">Redox-active center</keyword>
<evidence type="ECO:0000256" key="3">
    <source>
        <dbReference type="PIRSR" id="PIRSR000239-1"/>
    </source>
</evidence>
<protein>
    <submittedName>
        <fullName evidence="5">Peroxiredoxin</fullName>
    </submittedName>
</protein>
<dbReference type="EMBL" id="JAALLS010000015">
    <property type="protein sequence ID" value="NGP89074.1"/>
    <property type="molecule type" value="Genomic_DNA"/>
</dbReference>
<feature type="domain" description="Thioredoxin" evidence="4">
    <location>
        <begin position="5"/>
        <end position="158"/>
    </location>
</feature>
<sequence>MSVTAEEGSKAPDFTLQNTEGEQVTLSDFRGDKNVVILFFPLAFSGTCTKELCTTRDNMKLYDSLDAKVIGISIDSFFTLKEFKKAENLNFTLLSDFNKEASKAYGVLNDDYFGMKGVANRASFVVDKQGIIQHREELSDSSNLPDFKVIQKTLAKLN</sequence>
<keyword evidence="6" id="KW-1185">Reference proteome</keyword>
<dbReference type="PIRSF" id="PIRSF000239">
    <property type="entry name" value="AHPC"/>
    <property type="match status" value="1"/>
</dbReference>
<evidence type="ECO:0000313" key="5">
    <source>
        <dbReference type="EMBL" id="NGP89074.1"/>
    </source>
</evidence>
<dbReference type="PANTHER" id="PTHR43110:SF1">
    <property type="entry name" value="THIOL PEROXIDASE"/>
    <property type="match status" value="1"/>
</dbReference>
<accession>A0A6M1TE87</accession>